<name>A0A939NN92_KLEPN</name>
<comment type="caution">
    <text evidence="1">The sequence shown here is derived from an EMBL/GenBank/DDBJ whole genome shotgun (WGS) entry which is preliminary data.</text>
</comment>
<organism evidence="1 2">
    <name type="scientific">Klebsiella pneumoniae</name>
    <dbReference type="NCBI Taxonomy" id="573"/>
    <lineage>
        <taxon>Bacteria</taxon>
        <taxon>Pseudomonadati</taxon>
        <taxon>Pseudomonadota</taxon>
        <taxon>Gammaproteobacteria</taxon>
        <taxon>Enterobacterales</taxon>
        <taxon>Enterobacteriaceae</taxon>
        <taxon>Klebsiella/Raoultella group</taxon>
        <taxon>Klebsiella</taxon>
        <taxon>Klebsiella pneumoniae complex</taxon>
    </lineage>
</organism>
<protein>
    <submittedName>
        <fullName evidence="1">Uncharacterized protein</fullName>
    </submittedName>
</protein>
<gene>
    <name evidence="1" type="ORF">J4730_07385</name>
</gene>
<proteinExistence type="predicted"/>
<reference evidence="1" key="1">
    <citation type="submission" date="2021-03" db="EMBL/GenBank/DDBJ databases">
        <title>Molecular epidemiology and mechanisms of colistin and carbapenem resistance in Enterobacteriaceae from clinical isolates, the environment and porcine samples in Pretoria, South Africa.</title>
        <authorList>
            <person name="Bogoshi D."/>
            <person name="Mbelle N.M."/>
            <person name="Naidoo V."/>
            <person name="Osei Sekyere J."/>
        </authorList>
    </citation>
    <scope>NUCLEOTIDE SEQUENCE</scope>
    <source>
        <strain evidence="1">C027</strain>
    </source>
</reference>
<dbReference type="EMBL" id="JAGETM010000003">
    <property type="protein sequence ID" value="MBO1997272.1"/>
    <property type="molecule type" value="Genomic_DNA"/>
</dbReference>
<accession>A0A939NN92</accession>
<sequence>MPQDLHLAVPGKFTVAVAALNSPPLTVFADDNKTLLGSEADIARLVAESLGLETWFPLHGKTGRWGHLRQI</sequence>
<dbReference type="AlphaFoldDB" id="A0A939NN92"/>
<dbReference type="Proteomes" id="UP000664002">
    <property type="component" value="Unassembled WGS sequence"/>
</dbReference>
<evidence type="ECO:0000313" key="2">
    <source>
        <dbReference type="Proteomes" id="UP000664002"/>
    </source>
</evidence>
<evidence type="ECO:0000313" key="1">
    <source>
        <dbReference type="EMBL" id="MBO1997272.1"/>
    </source>
</evidence>